<dbReference type="KEGG" id="bko:CKF48_12925"/>
<gene>
    <name evidence="2" type="ORF">CKF48_12925</name>
</gene>
<evidence type="ECO:0000313" key="3">
    <source>
        <dbReference type="Proteomes" id="UP000215137"/>
    </source>
</evidence>
<keyword evidence="3" id="KW-1185">Reference proteome</keyword>
<feature type="transmembrane region" description="Helical" evidence="1">
    <location>
        <begin position="33"/>
        <end position="57"/>
    </location>
</feature>
<evidence type="ECO:0000313" key="2">
    <source>
        <dbReference type="EMBL" id="ASV68143.1"/>
    </source>
</evidence>
<dbReference type="AlphaFoldDB" id="A0A248TIV9"/>
<dbReference type="Proteomes" id="UP000215137">
    <property type="component" value="Chromosome"/>
</dbReference>
<evidence type="ECO:0000256" key="1">
    <source>
        <dbReference type="SAM" id="Phobius"/>
    </source>
</evidence>
<dbReference type="OrthoDB" id="2736315at2"/>
<name>A0A248TIV9_9BACI</name>
<keyword evidence="1" id="KW-0812">Transmembrane</keyword>
<keyword evidence="1" id="KW-0472">Membrane</keyword>
<dbReference type="RefSeq" id="WP_095371712.1">
    <property type="nucleotide sequence ID" value="NZ_CP022983.1"/>
</dbReference>
<protein>
    <submittedName>
        <fullName evidence="2">Uncharacterized protein</fullName>
    </submittedName>
</protein>
<feature type="transmembrane region" description="Helical" evidence="1">
    <location>
        <begin position="69"/>
        <end position="94"/>
    </location>
</feature>
<keyword evidence="1" id="KW-1133">Transmembrane helix</keyword>
<accession>A0A248TIV9</accession>
<organism evidence="2 3">
    <name type="scientific">Cytobacillus kochii</name>
    <dbReference type="NCBI Taxonomy" id="859143"/>
    <lineage>
        <taxon>Bacteria</taxon>
        <taxon>Bacillati</taxon>
        <taxon>Bacillota</taxon>
        <taxon>Bacilli</taxon>
        <taxon>Bacillales</taxon>
        <taxon>Bacillaceae</taxon>
        <taxon>Cytobacillus</taxon>
    </lineage>
</organism>
<reference evidence="2 3" key="1">
    <citation type="submission" date="2017-08" db="EMBL/GenBank/DDBJ databases">
        <title>Complete Genome Sequence of Bacillus kochii Oregon-R-modENCODE STRAIN BDGP4, isolated from Drosophila melanogaster gut.</title>
        <authorList>
            <person name="Wan K.H."/>
            <person name="Yu C."/>
            <person name="Park S."/>
            <person name="Hammonds A.S."/>
            <person name="Booth B.W."/>
            <person name="Celniker S.E."/>
        </authorList>
    </citation>
    <scope>NUCLEOTIDE SEQUENCE [LARGE SCALE GENOMIC DNA]</scope>
    <source>
        <strain evidence="2 3">BDGP4</strain>
    </source>
</reference>
<dbReference type="EMBL" id="CP022983">
    <property type="protein sequence ID" value="ASV68143.1"/>
    <property type="molecule type" value="Genomic_DNA"/>
</dbReference>
<proteinExistence type="predicted"/>
<sequence>MIVIICLLLGSVLAIFGQDFAYSLHAILPNVYPLTFLAIVTISSYLFYMLAIAITFYRVIKHKMKVKYLEILGVVVIISFIMSIWSTFVLAMWWS</sequence>